<keyword evidence="4 7" id="KW-0812">Transmembrane</keyword>
<comment type="similarity">
    <text evidence="2">Belongs to the CpsC/CapA family.</text>
</comment>
<keyword evidence="11" id="KW-1185">Reference proteome</keyword>
<evidence type="ECO:0000256" key="5">
    <source>
        <dbReference type="ARBA" id="ARBA00022989"/>
    </source>
</evidence>
<evidence type="ECO:0000256" key="4">
    <source>
        <dbReference type="ARBA" id="ARBA00022692"/>
    </source>
</evidence>
<comment type="subcellular location">
    <subcellularLocation>
        <location evidence="1">Cell membrane</location>
        <topology evidence="1">Multi-pass membrane protein</topology>
    </subcellularLocation>
</comment>
<dbReference type="InterPro" id="IPR003856">
    <property type="entry name" value="LPS_length_determ_N"/>
</dbReference>
<sequence>MEDEETTLDIRDFFNVLKKRRKLIVLVVLICTLASAVLSFFVIQPTYEADTTIIIGKLAENGKSNTQYNDVMMYQNLIKTYAQIAGSNVVMEGASSKLNGAFSPEKLKKVVSITPQQGTQILQIKGQSKDPAEAVKMVNAVSSSFIAESKKVFPTGGNINIMDSPRFPDKPVKPKKLLNVAIAFFIGLLVSVGFSFMLEYMDNTIKTEDDIKKQIGIPVLGIIPKEQS</sequence>
<dbReference type="InterPro" id="IPR032807">
    <property type="entry name" value="GNVR"/>
</dbReference>
<organism evidence="10 11">
    <name type="scientific">Clostridium lapidicellarium</name>
    <dbReference type="NCBI Taxonomy" id="3240931"/>
    <lineage>
        <taxon>Bacteria</taxon>
        <taxon>Bacillati</taxon>
        <taxon>Bacillota</taxon>
        <taxon>Clostridia</taxon>
        <taxon>Eubacteriales</taxon>
        <taxon>Clostridiaceae</taxon>
        <taxon>Clostridium</taxon>
    </lineage>
</organism>
<dbReference type="EMBL" id="JBGFFE010000020">
    <property type="protein sequence ID" value="MEY8764368.1"/>
    <property type="molecule type" value="Genomic_DNA"/>
</dbReference>
<keyword evidence="3" id="KW-1003">Cell membrane</keyword>
<evidence type="ECO:0000256" key="6">
    <source>
        <dbReference type="ARBA" id="ARBA00023136"/>
    </source>
</evidence>
<evidence type="ECO:0000313" key="10">
    <source>
        <dbReference type="EMBL" id="MEY8764368.1"/>
    </source>
</evidence>
<dbReference type="InterPro" id="IPR050445">
    <property type="entry name" value="Bact_polysacc_biosynth/exp"/>
</dbReference>
<dbReference type="Pfam" id="PF13807">
    <property type="entry name" value="GNVR"/>
    <property type="match status" value="1"/>
</dbReference>
<keyword evidence="5 7" id="KW-1133">Transmembrane helix</keyword>
<evidence type="ECO:0000259" key="8">
    <source>
        <dbReference type="Pfam" id="PF02706"/>
    </source>
</evidence>
<dbReference type="PANTHER" id="PTHR32309:SF13">
    <property type="entry name" value="FERRIC ENTEROBACTIN TRANSPORT PROTEIN FEPE"/>
    <property type="match status" value="1"/>
</dbReference>
<evidence type="ECO:0000256" key="1">
    <source>
        <dbReference type="ARBA" id="ARBA00004651"/>
    </source>
</evidence>
<reference evidence="10 11" key="1">
    <citation type="submission" date="2024-08" db="EMBL/GenBank/DDBJ databases">
        <title>Clostridium lapicellarii sp. nov., and Clostridium renhuaiense sp. nov., two species isolated from the mud in a fermentation cellar used for producing sauce-flavour Chinese liquors.</title>
        <authorList>
            <person name="Yang F."/>
            <person name="Wang H."/>
            <person name="Chen L.Q."/>
            <person name="Zhou N."/>
            <person name="Lu J.J."/>
            <person name="Pu X.X."/>
            <person name="Wan B."/>
            <person name="Wang L."/>
            <person name="Liu S.J."/>
        </authorList>
    </citation>
    <scope>NUCLEOTIDE SEQUENCE [LARGE SCALE GENOMIC DNA]</scope>
    <source>
        <strain evidence="10 11">MT-113</strain>
    </source>
</reference>
<feature type="transmembrane region" description="Helical" evidence="7">
    <location>
        <begin position="23"/>
        <end position="43"/>
    </location>
</feature>
<dbReference type="Pfam" id="PF02706">
    <property type="entry name" value="Wzz"/>
    <property type="match status" value="1"/>
</dbReference>
<evidence type="ECO:0000259" key="9">
    <source>
        <dbReference type="Pfam" id="PF13807"/>
    </source>
</evidence>
<feature type="domain" description="Polysaccharide chain length determinant N-terminal" evidence="8">
    <location>
        <begin position="7"/>
        <end position="98"/>
    </location>
</feature>
<gene>
    <name evidence="10" type="ORF">AB8S09_12080</name>
</gene>
<comment type="caution">
    <text evidence="10">The sequence shown here is derived from an EMBL/GenBank/DDBJ whole genome shotgun (WGS) entry which is preliminary data.</text>
</comment>
<protein>
    <submittedName>
        <fullName evidence="10">YveK family protein</fullName>
    </submittedName>
</protein>
<dbReference type="RefSeq" id="WP_369869221.1">
    <property type="nucleotide sequence ID" value="NZ_JBGFFE010000020.1"/>
</dbReference>
<dbReference type="Proteomes" id="UP001565220">
    <property type="component" value="Unassembled WGS sequence"/>
</dbReference>
<evidence type="ECO:0000313" key="11">
    <source>
        <dbReference type="Proteomes" id="UP001565220"/>
    </source>
</evidence>
<proteinExistence type="inferred from homology"/>
<evidence type="ECO:0000256" key="3">
    <source>
        <dbReference type="ARBA" id="ARBA00022475"/>
    </source>
</evidence>
<keyword evidence="6 7" id="KW-0472">Membrane</keyword>
<feature type="transmembrane region" description="Helical" evidence="7">
    <location>
        <begin position="177"/>
        <end position="198"/>
    </location>
</feature>
<accession>A0ABV4DZR1</accession>
<evidence type="ECO:0000256" key="2">
    <source>
        <dbReference type="ARBA" id="ARBA00006683"/>
    </source>
</evidence>
<name>A0ABV4DZR1_9CLOT</name>
<dbReference type="PANTHER" id="PTHR32309">
    <property type="entry name" value="TYROSINE-PROTEIN KINASE"/>
    <property type="match status" value="1"/>
</dbReference>
<feature type="domain" description="Tyrosine-protein kinase G-rich" evidence="9">
    <location>
        <begin position="155"/>
        <end position="197"/>
    </location>
</feature>
<evidence type="ECO:0000256" key="7">
    <source>
        <dbReference type="SAM" id="Phobius"/>
    </source>
</evidence>